<dbReference type="AlphaFoldDB" id="A0A418M3V9"/>
<sequence>MEQQQSLAAWSQVPTLPLKESIRDMIRLQRDYQLSDELFWEIFNARVLLNEQIDVNAFVQAIGHPHARA</sequence>
<dbReference type="RefSeq" id="WP_119669566.1">
    <property type="nucleotide sequence ID" value="NZ_QXED01000006.1"/>
</dbReference>
<name>A0A418M3V9_9BACT</name>
<dbReference type="OrthoDB" id="965191at2"/>
<proteinExistence type="predicted"/>
<dbReference type="Proteomes" id="UP000283523">
    <property type="component" value="Unassembled WGS sequence"/>
</dbReference>
<keyword evidence="2" id="KW-1185">Reference proteome</keyword>
<accession>A0A418M3V9</accession>
<protein>
    <recommendedName>
        <fullName evidence="3">Nucleotidyl transferase AbiEii/AbiGii toxin family protein</fullName>
    </recommendedName>
</protein>
<organism evidence="1 2">
    <name type="scientific">Fibrisoma montanum</name>
    <dbReference type="NCBI Taxonomy" id="2305895"/>
    <lineage>
        <taxon>Bacteria</taxon>
        <taxon>Pseudomonadati</taxon>
        <taxon>Bacteroidota</taxon>
        <taxon>Cytophagia</taxon>
        <taxon>Cytophagales</taxon>
        <taxon>Spirosomataceae</taxon>
        <taxon>Fibrisoma</taxon>
    </lineage>
</organism>
<dbReference type="EMBL" id="QXED01000006">
    <property type="protein sequence ID" value="RIV20399.1"/>
    <property type="molecule type" value="Genomic_DNA"/>
</dbReference>
<gene>
    <name evidence="1" type="ORF">DYU11_20330</name>
</gene>
<evidence type="ECO:0000313" key="2">
    <source>
        <dbReference type="Proteomes" id="UP000283523"/>
    </source>
</evidence>
<evidence type="ECO:0000313" key="1">
    <source>
        <dbReference type="EMBL" id="RIV20399.1"/>
    </source>
</evidence>
<evidence type="ECO:0008006" key="3">
    <source>
        <dbReference type="Google" id="ProtNLM"/>
    </source>
</evidence>
<comment type="caution">
    <text evidence="1">The sequence shown here is derived from an EMBL/GenBank/DDBJ whole genome shotgun (WGS) entry which is preliminary data.</text>
</comment>
<reference evidence="1 2" key="1">
    <citation type="submission" date="2018-08" db="EMBL/GenBank/DDBJ databases">
        <title>Fibrisoma montanum sp. nov., isolated from Danxia mountain soil.</title>
        <authorList>
            <person name="Huang Y."/>
        </authorList>
    </citation>
    <scope>NUCLEOTIDE SEQUENCE [LARGE SCALE GENOMIC DNA]</scope>
    <source>
        <strain evidence="1 2">HYT19</strain>
    </source>
</reference>